<keyword evidence="5 8" id="KW-1133">Transmembrane helix</keyword>
<gene>
    <name evidence="11" type="ordered locus">Clocl_4201</name>
</gene>
<accession>G8LUI0</accession>
<evidence type="ECO:0000256" key="7">
    <source>
        <dbReference type="SAM" id="Coils"/>
    </source>
</evidence>
<feature type="transmembrane region" description="Helical" evidence="8">
    <location>
        <begin position="391"/>
        <end position="410"/>
    </location>
</feature>
<proteinExistence type="inferred from homology"/>
<comment type="similarity">
    <text evidence="2">Belongs to the CpsC/CapA family.</text>
</comment>
<dbReference type="eggNOG" id="COG3206">
    <property type="taxonomic scope" value="Bacteria"/>
</dbReference>
<sequence precursor="true">MEEISFVEVIRIMLKWKWIISIITATCFVLSAVVAFFILPPVYESQTMLMISPISNATAKEAGNDFSDLVSALSQYPQMTIDTYREQVKAPAILQYLRKELGMENQPLNSIANKITVKAIDKTNLITISVRDRDPVQAAKIANLVSNRFTEFVTETNKKQAESSAKFIKEQMEEEKKNMEEASKKLEEFLSKPRGPQELKLELEGKLQKITEYKTTASQIKVDLSAAKSALAHGQSILKSTSKTIITNKTLINDELLSGIIKDKTGIQTADIAKLKLSDEQINDVYVALAESVHELELEVASLTAQSDALENEINTLQKEIENLQSELAIKQQEYDLLQHELELDKQTYDAYQAKYKEAMIKESAKIGESSIVVVSEAVEPVKPVAPKKSLVVIISSMIGFMISVCFVFIREYWEQSRKLLYQ</sequence>
<dbReference type="InterPro" id="IPR003856">
    <property type="entry name" value="LPS_length_determ_N"/>
</dbReference>
<evidence type="ECO:0000256" key="8">
    <source>
        <dbReference type="SAM" id="Phobius"/>
    </source>
</evidence>
<evidence type="ECO:0000256" key="5">
    <source>
        <dbReference type="ARBA" id="ARBA00022989"/>
    </source>
</evidence>
<keyword evidence="6 8" id="KW-0472">Membrane</keyword>
<feature type="coiled-coil region" evidence="7">
    <location>
        <begin position="286"/>
        <end position="341"/>
    </location>
</feature>
<dbReference type="EMBL" id="CP003065">
    <property type="protein sequence ID" value="AEV70628.1"/>
    <property type="molecule type" value="Genomic_DNA"/>
</dbReference>
<dbReference type="HOGENOM" id="CLU_049861_0_0_9"/>
<dbReference type="InterPro" id="IPR050445">
    <property type="entry name" value="Bact_polysacc_biosynth/exp"/>
</dbReference>
<dbReference type="InterPro" id="IPR032807">
    <property type="entry name" value="GNVR"/>
</dbReference>
<reference evidence="12" key="1">
    <citation type="submission" date="2011-12" db="EMBL/GenBank/DDBJ databases">
        <title>Complete sequence of Clostridium clariflavum DSM 19732.</title>
        <authorList>
            <consortium name="US DOE Joint Genome Institute"/>
            <person name="Lucas S."/>
            <person name="Han J."/>
            <person name="Lapidus A."/>
            <person name="Cheng J.-F."/>
            <person name="Goodwin L."/>
            <person name="Pitluck S."/>
            <person name="Peters L."/>
            <person name="Teshima H."/>
            <person name="Detter J.C."/>
            <person name="Han C."/>
            <person name="Tapia R."/>
            <person name="Land M."/>
            <person name="Hauser L."/>
            <person name="Kyrpides N."/>
            <person name="Ivanova N."/>
            <person name="Pagani I."/>
            <person name="Kitzmiller T."/>
            <person name="Lynd L."/>
            <person name="Izquierdo J."/>
            <person name="Woyke T."/>
        </authorList>
    </citation>
    <scope>NUCLEOTIDE SEQUENCE [LARGE SCALE GENOMIC DNA]</scope>
    <source>
        <strain evidence="12">DSM 19732 / NBRC 101661 / EBR45</strain>
    </source>
</reference>
<dbReference type="GO" id="GO:0005886">
    <property type="term" value="C:plasma membrane"/>
    <property type="evidence" value="ECO:0007669"/>
    <property type="project" value="UniProtKB-SubCell"/>
</dbReference>
<feature type="transmembrane region" description="Helical" evidence="8">
    <location>
        <begin position="18"/>
        <end position="39"/>
    </location>
</feature>
<evidence type="ECO:0000256" key="3">
    <source>
        <dbReference type="ARBA" id="ARBA00022475"/>
    </source>
</evidence>
<evidence type="ECO:0000313" key="11">
    <source>
        <dbReference type="EMBL" id="AEV70628.1"/>
    </source>
</evidence>
<protein>
    <submittedName>
        <fullName evidence="11">Uncharacterized protein involved in exopolysaccharide biosynthesis</fullName>
    </submittedName>
</protein>
<dbReference type="Gene3D" id="1.20.5.4090">
    <property type="match status" value="1"/>
</dbReference>
<keyword evidence="7" id="KW-0175">Coiled coil</keyword>
<dbReference type="Pfam" id="PF02706">
    <property type="entry name" value="Wzz"/>
    <property type="match status" value="1"/>
</dbReference>
<feature type="coiled-coil region" evidence="7">
    <location>
        <begin position="158"/>
        <end position="192"/>
    </location>
</feature>
<evidence type="ECO:0000256" key="4">
    <source>
        <dbReference type="ARBA" id="ARBA00022692"/>
    </source>
</evidence>
<dbReference type="Pfam" id="PF13807">
    <property type="entry name" value="GNVR"/>
    <property type="match status" value="1"/>
</dbReference>
<dbReference type="STRING" id="720554.Clocl_4201"/>
<name>G8LUI0_ACECE</name>
<evidence type="ECO:0000256" key="2">
    <source>
        <dbReference type="ARBA" id="ARBA00006683"/>
    </source>
</evidence>
<keyword evidence="4 8" id="KW-0812">Transmembrane</keyword>
<dbReference type="RefSeq" id="WP_014257123.1">
    <property type="nucleotide sequence ID" value="NC_016627.1"/>
</dbReference>
<dbReference type="AlphaFoldDB" id="G8LUI0"/>
<evidence type="ECO:0000256" key="1">
    <source>
        <dbReference type="ARBA" id="ARBA00004651"/>
    </source>
</evidence>
<evidence type="ECO:0000313" key="12">
    <source>
        <dbReference type="Proteomes" id="UP000005435"/>
    </source>
</evidence>
<dbReference type="Proteomes" id="UP000005435">
    <property type="component" value="Chromosome"/>
</dbReference>
<dbReference type="PANTHER" id="PTHR32309:SF13">
    <property type="entry name" value="FERRIC ENTEROBACTIN TRANSPORT PROTEIN FEPE"/>
    <property type="match status" value="1"/>
</dbReference>
<keyword evidence="12" id="KW-1185">Reference proteome</keyword>
<dbReference type="KEGG" id="ccl:Clocl_4201"/>
<comment type="subcellular location">
    <subcellularLocation>
        <location evidence="1">Cell membrane</location>
        <topology evidence="1">Multi-pass membrane protein</topology>
    </subcellularLocation>
</comment>
<dbReference type="GO" id="GO:0004713">
    <property type="term" value="F:protein tyrosine kinase activity"/>
    <property type="evidence" value="ECO:0007669"/>
    <property type="project" value="TreeGrafter"/>
</dbReference>
<reference evidence="11 12" key="2">
    <citation type="journal article" date="2012" name="Stand. Genomic Sci.">
        <title>Complete Genome Sequence of Clostridium clariflavum DSM 19732.</title>
        <authorList>
            <person name="Izquierdo J.A."/>
            <person name="Goodwin L."/>
            <person name="Davenport K.W."/>
            <person name="Teshima H."/>
            <person name="Bruce D."/>
            <person name="Detter C."/>
            <person name="Tapia R."/>
            <person name="Han S."/>
            <person name="Land M."/>
            <person name="Hauser L."/>
            <person name="Jeffries C.D."/>
            <person name="Han J."/>
            <person name="Pitluck S."/>
            <person name="Nolan M."/>
            <person name="Chen A."/>
            <person name="Huntemann M."/>
            <person name="Mavromatis K."/>
            <person name="Mikhailova N."/>
            <person name="Liolios K."/>
            <person name="Woyke T."/>
            <person name="Lynd L.R."/>
        </authorList>
    </citation>
    <scope>NUCLEOTIDE SEQUENCE [LARGE SCALE GENOMIC DNA]</scope>
    <source>
        <strain evidence="12">DSM 19732 / NBRC 101661 / EBR45</strain>
    </source>
</reference>
<feature type="domain" description="Polysaccharide chain length determinant N-terminal" evidence="9">
    <location>
        <begin position="2"/>
        <end position="98"/>
    </location>
</feature>
<evidence type="ECO:0000256" key="6">
    <source>
        <dbReference type="ARBA" id="ARBA00023136"/>
    </source>
</evidence>
<organism evidence="11 12">
    <name type="scientific">Acetivibrio clariflavus (strain DSM 19732 / NBRC 101661 / EBR45)</name>
    <name type="common">Clostridium clariflavum</name>
    <dbReference type="NCBI Taxonomy" id="720554"/>
    <lineage>
        <taxon>Bacteria</taxon>
        <taxon>Bacillati</taxon>
        <taxon>Bacillota</taxon>
        <taxon>Clostridia</taxon>
        <taxon>Eubacteriales</taxon>
        <taxon>Oscillospiraceae</taxon>
        <taxon>Acetivibrio</taxon>
    </lineage>
</organism>
<feature type="domain" description="Tyrosine-protein kinase G-rich" evidence="10">
    <location>
        <begin position="332"/>
        <end position="412"/>
    </location>
</feature>
<evidence type="ECO:0000259" key="9">
    <source>
        <dbReference type="Pfam" id="PF02706"/>
    </source>
</evidence>
<evidence type="ECO:0000259" key="10">
    <source>
        <dbReference type="Pfam" id="PF13807"/>
    </source>
</evidence>
<keyword evidence="3" id="KW-1003">Cell membrane</keyword>
<dbReference type="PANTHER" id="PTHR32309">
    <property type="entry name" value="TYROSINE-PROTEIN KINASE"/>
    <property type="match status" value="1"/>
</dbReference>
<dbReference type="OrthoDB" id="2360475at2"/>